<gene>
    <name evidence="22" type="ORF">SAMN04489712_10333</name>
</gene>
<evidence type="ECO:0000313" key="22">
    <source>
        <dbReference type="EMBL" id="SEG05113.1"/>
    </source>
</evidence>
<comment type="subcellular location">
    <subcellularLocation>
        <location evidence="1">Cell membrane</location>
        <topology evidence="1">Multi-pass membrane protein</topology>
    </subcellularLocation>
</comment>
<dbReference type="SUPFAM" id="SSF81665">
    <property type="entry name" value="Calcium ATPase, transmembrane domain M"/>
    <property type="match status" value="1"/>
</dbReference>
<evidence type="ECO:0000256" key="11">
    <source>
        <dbReference type="ARBA" id="ARBA00022967"/>
    </source>
</evidence>
<evidence type="ECO:0000256" key="19">
    <source>
        <dbReference type="SAM" id="Phobius"/>
    </source>
</evidence>
<dbReference type="Proteomes" id="UP000236723">
    <property type="component" value="Unassembled WGS sequence"/>
</dbReference>
<keyword evidence="13" id="KW-0186">Copper</keyword>
<dbReference type="InterPro" id="IPR001757">
    <property type="entry name" value="P_typ_ATPase"/>
</dbReference>
<dbReference type="Gene3D" id="1.20.1110.10">
    <property type="entry name" value="Calcium-transporting ATPase, transmembrane domain"/>
    <property type="match status" value="2"/>
</dbReference>
<dbReference type="InterPro" id="IPR059000">
    <property type="entry name" value="ATPase_P-type_domA"/>
</dbReference>
<dbReference type="Gene3D" id="3.40.50.1000">
    <property type="entry name" value="HAD superfamily/HAD-like"/>
    <property type="match status" value="2"/>
</dbReference>
<dbReference type="EC" id="7.2.2.8" evidence="3"/>
<dbReference type="SFLD" id="SFLDG00002">
    <property type="entry name" value="C1.7:_P-type_atpase_like"/>
    <property type="match status" value="1"/>
</dbReference>
<proteinExistence type="inferred from homology"/>
<dbReference type="GO" id="GO:0140581">
    <property type="term" value="F:P-type monovalent copper transporter activity"/>
    <property type="evidence" value="ECO:0007669"/>
    <property type="project" value="UniProtKB-EC"/>
</dbReference>
<comment type="similarity">
    <text evidence="2">Belongs to the cation transport ATPase (P-type) (TC 3.A.3) family. Type IB subfamily.</text>
</comment>
<evidence type="ECO:0000256" key="14">
    <source>
        <dbReference type="ARBA" id="ARBA00023065"/>
    </source>
</evidence>
<feature type="transmembrane region" description="Helical" evidence="19">
    <location>
        <begin position="1471"/>
        <end position="1494"/>
    </location>
</feature>
<reference evidence="23" key="1">
    <citation type="submission" date="2016-10" db="EMBL/GenBank/DDBJ databases">
        <authorList>
            <person name="Varghese N."/>
            <person name="Submissions S."/>
        </authorList>
    </citation>
    <scope>NUCLEOTIDE SEQUENCE [LARGE SCALE GENOMIC DNA]</scope>
    <source>
        <strain evidence="23">DSM 43163</strain>
    </source>
</reference>
<dbReference type="PRINTS" id="PR00120">
    <property type="entry name" value="HATPASE"/>
</dbReference>
<dbReference type="PANTHER" id="PTHR24093:SF513">
    <property type="entry name" value="CATION-TRANSPORTING ATPASE I-RELATED"/>
    <property type="match status" value="1"/>
</dbReference>
<comment type="catalytic activity">
    <reaction evidence="16">
        <text>Cu(+)(in) + ATP + H2O = Cu(+)(out) + ADP + phosphate + H(+)</text>
        <dbReference type="Rhea" id="RHEA:25792"/>
        <dbReference type="ChEBI" id="CHEBI:15377"/>
        <dbReference type="ChEBI" id="CHEBI:15378"/>
        <dbReference type="ChEBI" id="CHEBI:30616"/>
        <dbReference type="ChEBI" id="CHEBI:43474"/>
        <dbReference type="ChEBI" id="CHEBI:49552"/>
        <dbReference type="ChEBI" id="CHEBI:456216"/>
        <dbReference type="EC" id="7.2.2.8"/>
    </reaction>
</comment>
<evidence type="ECO:0000313" key="23">
    <source>
        <dbReference type="Proteomes" id="UP000236723"/>
    </source>
</evidence>
<evidence type="ECO:0000256" key="8">
    <source>
        <dbReference type="ARBA" id="ARBA00022796"/>
    </source>
</evidence>
<evidence type="ECO:0000256" key="5">
    <source>
        <dbReference type="ARBA" id="ARBA00022692"/>
    </source>
</evidence>
<dbReference type="Gene3D" id="3.40.1110.10">
    <property type="entry name" value="Calcium-transporting ATPase, cytoplasmic domain N"/>
    <property type="match status" value="1"/>
</dbReference>
<comment type="catalytic activity">
    <reaction evidence="17">
        <text>ATP + H2O = ADP + phosphate + H(+)</text>
        <dbReference type="Rhea" id="RHEA:13065"/>
        <dbReference type="ChEBI" id="CHEBI:15377"/>
        <dbReference type="ChEBI" id="CHEBI:15378"/>
        <dbReference type="ChEBI" id="CHEBI:30616"/>
        <dbReference type="ChEBI" id="CHEBI:43474"/>
        <dbReference type="ChEBI" id="CHEBI:456216"/>
    </reaction>
</comment>
<dbReference type="SFLD" id="SFLDF00027">
    <property type="entry name" value="p-type_atpase"/>
    <property type="match status" value="1"/>
</dbReference>
<dbReference type="FunFam" id="3.40.50.1000:FF:000144">
    <property type="entry name" value="copper-transporting ATPase 1 isoform X2"/>
    <property type="match status" value="1"/>
</dbReference>
<feature type="region of interest" description="Disordered" evidence="18">
    <location>
        <begin position="412"/>
        <end position="432"/>
    </location>
</feature>
<dbReference type="GO" id="GO:0005524">
    <property type="term" value="F:ATP binding"/>
    <property type="evidence" value="ECO:0007669"/>
    <property type="project" value="UniProtKB-KW"/>
</dbReference>
<keyword evidence="23" id="KW-1185">Reference proteome</keyword>
<dbReference type="InterPro" id="IPR023298">
    <property type="entry name" value="ATPase_P-typ_TM_dom_sf"/>
</dbReference>
<evidence type="ECO:0000256" key="6">
    <source>
        <dbReference type="ARBA" id="ARBA00022723"/>
    </source>
</evidence>
<dbReference type="EMBL" id="FNVO01000003">
    <property type="protein sequence ID" value="SEG05113.1"/>
    <property type="molecule type" value="Genomic_DNA"/>
</dbReference>
<dbReference type="GO" id="GO:0016887">
    <property type="term" value="F:ATP hydrolysis activity"/>
    <property type="evidence" value="ECO:0007669"/>
    <property type="project" value="InterPro"/>
</dbReference>
<evidence type="ECO:0000256" key="3">
    <source>
        <dbReference type="ARBA" id="ARBA00012517"/>
    </source>
</evidence>
<keyword evidence="4" id="KW-0813">Transport</keyword>
<dbReference type="Pfam" id="PF00689">
    <property type="entry name" value="Cation_ATPase_C"/>
    <property type="match status" value="1"/>
</dbReference>
<keyword evidence="9" id="KW-0067">ATP-binding</keyword>
<dbReference type="NCBIfam" id="TIGR01494">
    <property type="entry name" value="ATPase_P-type"/>
    <property type="match status" value="2"/>
</dbReference>
<feature type="transmembrane region" description="Helical" evidence="19">
    <location>
        <begin position="1386"/>
        <end position="1404"/>
    </location>
</feature>
<evidence type="ECO:0000256" key="9">
    <source>
        <dbReference type="ARBA" id="ARBA00022840"/>
    </source>
</evidence>
<dbReference type="InterPro" id="IPR023214">
    <property type="entry name" value="HAD_sf"/>
</dbReference>
<keyword evidence="8" id="KW-0187">Copper transport</keyword>
<feature type="region of interest" description="Disordered" evidence="18">
    <location>
        <begin position="744"/>
        <end position="768"/>
    </location>
</feature>
<evidence type="ECO:0000256" key="15">
    <source>
        <dbReference type="ARBA" id="ARBA00023136"/>
    </source>
</evidence>
<feature type="transmembrane region" description="Helical" evidence="19">
    <location>
        <begin position="1439"/>
        <end position="1459"/>
    </location>
</feature>
<feature type="compositionally biased region" description="Basic and acidic residues" evidence="18">
    <location>
        <begin position="412"/>
        <end position="423"/>
    </location>
</feature>
<dbReference type="GO" id="GO:0046872">
    <property type="term" value="F:metal ion binding"/>
    <property type="evidence" value="ECO:0007669"/>
    <property type="project" value="UniProtKB-KW"/>
</dbReference>
<dbReference type="PANTHER" id="PTHR24093">
    <property type="entry name" value="CATION TRANSPORTING ATPASE"/>
    <property type="match status" value="1"/>
</dbReference>
<evidence type="ECO:0000256" key="4">
    <source>
        <dbReference type="ARBA" id="ARBA00022448"/>
    </source>
</evidence>
<dbReference type="InterPro" id="IPR044492">
    <property type="entry name" value="P_typ_ATPase_HD_dom"/>
</dbReference>
<dbReference type="Pfam" id="PF00122">
    <property type="entry name" value="E1-E2_ATPase"/>
    <property type="match status" value="1"/>
</dbReference>
<dbReference type="SUPFAM" id="SSF56784">
    <property type="entry name" value="HAD-like"/>
    <property type="match status" value="1"/>
</dbReference>
<dbReference type="RefSeq" id="WP_200827124.1">
    <property type="nucleotide sequence ID" value="NZ_FNVO01000003.1"/>
</dbReference>
<accession>A0A1H5X0N0</accession>
<keyword evidence="14" id="KW-0406">Ion transport</keyword>
<dbReference type="InterPro" id="IPR006068">
    <property type="entry name" value="ATPase_P-typ_cation-transptr_C"/>
</dbReference>
<name>A0A1H5X0N0_9ACTN</name>
<keyword evidence="7" id="KW-0547">Nucleotide-binding</keyword>
<keyword evidence="10" id="KW-0460">Magnesium</keyword>
<evidence type="ECO:0000256" key="16">
    <source>
        <dbReference type="ARBA" id="ARBA00049289"/>
    </source>
</evidence>
<dbReference type="Pfam" id="PF00702">
    <property type="entry name" value="Hydrolase"/>
    <property type="match status" value="1"/>
</dbReference>
<dbReference type="InterPro" id="IPR018303">
    <property type="entry name" value="ATPase_P-typ_P_site"/>
</dbReference>
<evidence type="ECO:0000259" key="20">
    <source>
        <dbReference type="Pfam" id="PF00122"/>
    </source>
</evidence>
<protein>
    <recommendedName>
        <fullName evidence="3">P-type Cu(+) transporter</fullName>
        <ecNumber evidence="3">7.2.2.8</ecNumber>
    </recommendedName>
</protein>
<evidence type="ECO:0000256" key="10">
    <source>
        <dbReference type="ARBA" id="ARBA00022842"/>
    </source>
</evidence>
<evidence type="ECO:0000256" key="2">
    <source>
        <dbReference type="ARBA" id="ARBA00006024"/>
    </source>
</evidence>
<evidence type="ECO:0000259" key="21">
    <source>
        <dbReference type="Pfam" id="PF00689"/>
    </source>
</evidence>
<evidence type="ECO:0000256" key="12">
    <source>
        <dbReference type="ARBA" id="ARBA00022989"/>
    </source>
</evidence>
<evidence type="ECO:0000256" key="1">
    <source>
        <dbReference type="ARBA" id="ARBA00004651"/>
    </source>
</evidence>
<dbReference type="InterPro" id="IPR036412">
    <property type="entry name" value="HAD-like_sf"/>
</dbReference>
<dbReference type="PRINTS" id="PR00119">
    <property type="entry name" value="CATATPASE"/>
</dbReference>
<dbReference type="PROSITE" id="PS00154">
    <property type="entry name" value="ATPASE_E1_E2"/>
    <property type="match status" value="1"/>
</dbReference>
<feature type="domain" description="Cation-transporting P-type ATPase C-terminal" evidence="21">
    <location>
        <begin position="1332"/>
        <end position="1485"/>
    </location>
</feature>
<dbReference type="SFLD" id="SFLDS00003">
    <property type="entry name" value="Haloacid_Dehalogenase"/>
    <property type="match status" value="1"/>
</dbReference>
<keyword evidence="6" id="KW-0479">Metal-binding</keyword>
<dbReference type="SUPFAM" id="SSF81653">
    <property type="entry name" value="Calcium ATPase, transduction domain A"/>
    <property type="match status" value="1"/>
</dbReference>
<evidence type="ECO:0000256" key="17">
    <source>
        <dbReference type="ARBA" id="ARBA00049360"/>
    </source>
</evidence>
<keyword evidence="12 19" id="KW-1133">Transmembrane helix</keyword>
<sequence length="1509" mass="156968">MGLLRSAVGLVPRAAATAVALPVRAARALPAPPRPPLPPVPRPRSLDLPRLAEHAELANLVGRRRRRRVWSDRGRAYIEVRGLRAGRDGRAQEAVRRAVQCVRGVNWAEVNAVTGEVLASFDEGAVSTDQLVDAVRTVEETHGLAEGTEEDLPGYGHPAARAPVTAEAIMLAADCTAFAVGVAGRLLHWPRVPRGVRAAVALVDSQPALRRILEDRLGRHGTELALTLTTALVHGLTQDPGSMGVDALHRTLLLAELAERRAVWRRRERELSEGGLPDQAVPHLPRPVPLAPGPIEQYVNRSAPATLVASGAVLGLTRDPGRAADIVLATVPRAARIGRESFAAMLDRELSRQGVVPLQGSAYRKFDRIRAVILESAVLCGDGLQVLDAGGPEVWRIAARLLTADPELRERPDDNGRLLRRLDPGSPADPGGLRMEVVEPDGRVRGRVRVGCRLDPLADAVLAAARESGARVLLTEHASAAELLALADDTLPTTTPLAEHVRVLQSTGAGVLVVTAGDAEAALAADVGVAVLGTSAADRSGGWGADLVCGPGLEQVWRLLTAVGAAREASRRSARLALGGAALGTLLVITQRRRSSPFMLAPVYSAALVAMAGGVVTARRLSTRRAPAPLPRLPWHALDPDTALERATELRAQHVALRAAQKGHGPPGPSHGPVRAVLDLATAVGRELRDPLTPVLVLGAAASAIVGSEVDAALVGGVMAGNAVISGVQRMRAERALGRLLLGQRPPARRLRPGDPRPPLEDGGEADGWERIPAEDLYVGDIIAIGPSDVVPADARLLVAEDLEVDEASLTGESLPLPKSVQATPGADLAERSCMVYEGTTVLTGRAQAVVVATGTATQAGRAAALAGRAAAPAGVQAQLNELTRLALPVAGLSGALVGALAFLRGVSVRQAVCSGVSVAIAAVPEGLPLVATVAQLAAARRLSRRNVLVRTSRTLGTMGRVDTLCFDKTGTLTMGRLKVVRLAGPEADAEPGSPLGRRLLTIGGRACPTAEDAAGLRHATDRAVAEAARELLGADEGWRLVHETPFEPNRGYSAATGMAAGDTGETPFIAVKGAPEVVLPRCGRVASGGETRPLTDEGRRQARRTVRRLAGDGLRVLAVAEARPDEADMAEAEKLAETAELVLVGFIGIADTLRPEAPAAVERLGRAGIKVVMITGDHPATAQAIAAELGIPDPDRVLTGTELERLGEQERIARIARTSVFARVSPEHKVRIVQSLQRAGRIVAMTGDGANDAAAIRLADVGIGLAAGDSRAAQSAADLILRGGDLPAIVDALLEGRALWDSVRNAVSILVGGNAGEVAFTVYGTALGGRAPLSTRQLLLVNTLTDMMPALAVALAPPSHDGEATVTAPPARRGGPLADPMHEAIVLRGAVTAFGSILAWHAGRLTGRGRRASTMALAALVFTQLVQTLQAGWRSPAVLLTCGASLLVLVGVTETPGVSHFFGCTPLGPFAWGMVFGAAAVAAAASLVAPRLLRSLSLVREQEPAGAA</sequence>
<evidence type="ECO:0000256" key="7">
    <source>
        <dbReference type="ARBA" id="ARBA00022741"/>
    </source>
</evidence>
<dbReference type="GO" id="GO:0005886">
    <property type="term" value="C:plasma membrane"/>
    <property type="evidence" value="ECO:0007669"/>
    <property type="project" value="UniProtKB-SubCell"/>
</dbReference>
<keyword evidence="5 19" id="KW-0812">Transmembrane</keyword>
<dbReference type="InterPro" id="IPR023299">
    <property type="entry name" value="ATPase_P-typ_cyto_dom_N"/>
</dbReference>
<dbReference type="Gene3D" id="2.70.150.10">
    <property type="entry name" value="Calcium-transporting ATPase, cytoplasmic transduction domain A"/>
    <property type="match status" value="1"/>
</dbReference>
<keyword evidence="15 19" id="KW-0472">Membrane</keyword>
<dbReference type="GO" id="GO:0005388">
    <property type="term" value="F:P-type calcium transporter activity"/>
    <property type="evidence" value="ECO:0007669"/>
    <property type="project" value="TreeGrafter"/>
</dbReference>
<evidence type="ECO:0000256" key="13">
    <source>
        <dbReference type="ARBA" id="ARBA00023008"/>
    </source>
</evidence>
<dbReference type="InterPro" id="IPR008250">
    <property type="entry name" value="ATPase_P-typ_transduc_dom_A_sf"/>
</dbReference>
<keyword evidence="11" id="KW-1278">Translocase</keyword>
<evidence type="ECO:0000256" key="18">
    <source>
        <dbReference type="SAM" id="MobiDB-lite"/>
    </source>
</evidence>
<organism evidence="22 23">
    <name type="scientific">Thermomonospora echinospora</name>
    <dbReference type="NCBI Taxonomy" id="1992"/>
    <lineage>
        <taxon>Bacteria</taxon>
        <taxon>Bacillati</taxon>
        <taxon>Actinomycetota</taxon>
        <taxon>Actinomycetes</taxon>
        <taxon>Streptosporangiales</taxon>
        <taxon>Thermomonosporaceae</taxon>
        <taxon>Thermomonospora</taxon>
    </lineage>
</organism>
<feature type="domain" description="P-type ATPase A" evidence="20">
    <location>
        <begin position="766"/>
        <end position="866"/>
    </location>
</feature>